<keyword evidence="7" id="KW-0732">Signal</keyword>
<keyword evidence="4 6" id="KW-0560">Oxidoreductase</keyword>
<dbReference type="InterPro" id="IPR039799">
    <property type="entry name" value="ALR/ERV"/>
</dbReference>
<evidence type="ECO:0000256" key="4">
    <source>
        <dbReference type="ARBA" id="ARBA00023002"/>
    </source>
</evidence>
<evidence type="ECO:0000256" key="1">
    <source>
        <dbReference type="ARBA" id="ARBA00001974"/>
    </source>
</evidence>
<evidence type="ECO:0000256" key="5">
    <source>
        <dbReference type="ARBA" id="ARBA00023157"/>
    </source>
</evidence>
<dbReference type="AlphaFoldDB" id="A0A1E4SHA1"/>
<sequence>MKSNRRPLLTTLTLLVVVSMIYFMTSASDKGLGEATPINAQQHEVQEVQAAVEHPKIVTPPVAGEHAAIEFTETPFMPKMANETLKAQLGNAAWRLFHTILARYPDAPSKQEQSTLSQYIHLFAQVYPCGDCARHFQQLLAKYPPQTKSRKTAALWGCHVHNKVNERLGKDEYDCTTILEDYDCGCGSDEKELDATLGSESLDHLRKIKVNEKEDRQLGG</sequence>
<evidence type="ECO:0000256" key="2">
    <source>
        <dbReference type="ARBA" id="ARBA00022630"/>
    </source>
</evidence>
<protein>
    <recommendedName>
        <fullName evidence="6">Sulfhydryl oxidase</fullName>
        <ecNumber evidence="6">1.8.3.2</ecNumber>
    </recommendedName>
</protein>
<evidence type="ECO:0000256" key="6">
    <source>
        <dbReference type="RuleBase" id="RU371123"/>
    </source>
</evidence>
<keyword evidence="2 6" id="KW-0285">Flavoprotein</keyword>
<dbReference type="OrthoDB" id="59470at2759"/>
<accession>A0A1E4SHA1</accession>
<dbReference type="RefSeq" id="XP_020063977.1">
    <property type="nucleotide sequence ID" value="XM_020210109.1"/>
</dbReference>
<proteinExistence type="predicted"/>
<dbReference type="PROSITE" id="PS51324">
    <property type="entry name" value="ERV_ALR"/>
    <property type="match status" value="1"/>
</dbReference>
<evidence type="ECO:0000313" key="9">
    <source>
        <dbReference type="EMBL" id="ODV78855.1"/>
    </source>
</evidence>
<dbReference type="GO" id="GO:0016971">
    <property type="term" value="F:flavin-dependent sulfhydryl oxidase activity"/>
    <property type="evidence" value="ECO:0007669"/>
    <property type="project" value="EnsemblFungi"/>
</dbReference>
<dbReference type="GO" id="GO:0005789">
    <property type="term" value="C:endoplasmic reticulum membrane"/>
    <property type="evidence" value="ECO:0007669"/>
    <property type="project" value="EnsemblFungi"/>
</dbReference>
<dbReference type="STRING" id="984487.A0A1E4SHA1"/>
<dbReference type="PANTHER" id="PTHR12645:SF1">
    <property type="entry name" value="FAD-LINKED SULFHYDRYL OXIDASE ERV2"/>
    <property type="match status" value="1"/>
</dbReference>
<name>A0A1E4SHA1_9ASCO</name>
<dbReference type="GeneID" id="30984245"/>
<dbReference type="PANTHER" id="PTHR12645">
    <property type="entry name" value="ALR/ERV"/>
    <property type="match status" value="1"/>
</dbReference>
<evidence type="ECO:0000259" key="8">
    <source>
        <dbReference type="PROSITE" id="PS51324"/>
    </source>
</evidence>
<dbReference type="InterPro" id="IPR017905">
    <property type="entry name" value="ERV/ALR_sulphydryl_oxidase"/>
</dbReference>
<dbReference type="Pfam" id="PF04777">
    <property type="entry name" value="Evr1_Alr"/>
    <property type="match status" value="1"/>
</dbReference>
<dbReference type="FunFam" id="1.20.120.310:FF:000002">
    <property type="entry name" value="Sulfhydryl oxidase"/>
    <property type="match status" value="1"/>
</dbReference>
<organism evidence="9 10">
    <name type="scientific">Suhomyces tanzawaensis NRRL Y-17324</name>
    <dbReference type="NCBI Taxonomy" id="984487"/>
    <lineage>
        <taxon>Eukaryota</taxon>
        <taxon>Fungi</taxon>
        <taxon>Dikarya</taxon>
        <taxon>Ascomycota</taxon>
        <taxon>Saccharomycotina</taxon>
        <taxon>Pichiomycetes</taxon>
        <taxon>Debaryomycetaceae</taxon>
        <taxon>Suhomyces</taxon>
    </lineage>
</organism>
<keyword evidence="10" id="KW-1185">Reference proteome</keyword>
<keyword evidence="5" id="KW-1015">Disulfide bond</keyword>
<evidence type="ECO:0000256" key="7">
    <source>
        <dbReference type="SAM" id="SignalP"/>
    </source>
</evidence>
<dbReference type="EMBL" id="KV453913">
    <property type="protein sequence ID" value="ODV78855.1"/>
    <property type="molecule type" value="Genomic_DNA"/>
</dbReference>
<feature type="domain" description="ERV/ALR sulfhydryl oxidase" evidence="8">
    <location>
        <begin position="82"/>
        <end position="182"/>
    </location>
</feature>
<dbReference type="EC" id="1.8.3.2" evidence="6"/>
<feature type="signal peptide" evidence="7">
    <location>
        <begin position="1"/>
        <end position="27"/>
    </location>
</feature>
<feature type="chain" id="PRO_5009162773" description="Sulfhydryl oxidase" evidence="7">
    <location>
        <begin position="28"/>
        <end position="220"/>
    </location>
</feature>
<comment type="catalytic activity">
    <reaction evidence="6">
        <text>2 R'C(R)SH + O2 = R'C(R)S-S(R)CR' + H2O2</text>
        <dbReference type="Rhea" id="RHEA:17357"/>
        <dbReference type="ChEBI" id="CHEBI:15379"/>
        <dbReference type="ChEBI" id="CHEBI:16240"/>
        <dbReference type="ChEBI" id="CHEBI:16520"/>
        <dbReference type="ChEBI" id="CHEBI:17412"/>
        <dbReference type="EC" id="1.8.3.2"/>
    </reaction>
</comment>
<dbReference type="GO" id="GO:0060904">
    <property type="term" value="P:regulation of protein folding in endoplasmic reticulum"/>
    <property type="evidence" value="ECO:0007669"/>
    <property type="project" value="EnsemblFungi"/>
</dbReference>
<evidence type="ECO:0000313" key="10">
    <source>
        <dbReference type="Proteomes" id="UP000094285"/>
    </source>
</evidence>
<dbReference type="InterPro" id="IPR036774">
    <property type="entry name" value="ERV/ALR_sulphydryl_oxid_sf"/>
</dbReference>
<reference evidence="10" key="1">
    <citation type="submission" date="2016-05" db="EMBL/GenBank/DDBJ databases">
        <title>Comparative genomics of biotechnologically important yeasts.</title>
        <authorList>
            <consortium name="DOE Joint Genome Institute"/>
            <person name="Riley R."/>
            <person name="Haridas S."/>
            <person name="Wolfe K.H."/>
            <person name="Lopes M.R."/>
            <person name="Hittinger C.T."/>
            <person name="Goker M."/>
            <person name="Salamov A."/>
            <person name="Wisecaver J."/>
            <person name="Long T.M."/>
            <person name="Aerts A.L."/>
            <person name="Barry K."/>
            <person name="Choi C."/>
            <person name="Clum A."/>
            <person name="Coughlan A.Y."/>
            <person name="Deshpande S."/>
            <person name="Douglass A.P."/>
            <person name="Hanson S.J."/>
            <person name="Klenk H.-P."/>
            <person name="Labutti K."/>
            <person name="Lapidus A."/>
            <person name="Lindquist E."/>
            <person name="Lipzen A."/>
            <person name="Meier-Kolthoff J.P."/>
            <person name="Ohm R.A."/>
            <person name="Otillar R.P."/>
            <person name="Pangilinan J."/>
            <person name="Peng Y."/>
            <person name="Rokas A."/>
            <person name="Rosa C.A."/>
            <person name="Scheuner C."/>
            <person name="Sibirny A.A."/>
            <person name="Slot J.C."/>
            <person name="Stielow J.B."/>
            <person name="Sun H."/>
            <person name="Kurtzman C.P."/>
            <person name="Blackwell M."/>
            <person name="Grigoriev I.V."/>
            <person name="Jeffries T.W."/>
        </authorList>
    </citation>
    <scope>NUCLEOTIDE SEQUENCE [LARGE SCALE GENOMIC DNA]</scope>
    <source>
        <strain evidence="10">NRRL Y-17324</strain>
    </source>
</reference>
<dbReference type="GO" id="GO:0050660">
    <property type="term" value="F:flavin adenine dinucleotide binding"/>
    <property type="evidence" value="ECO:0007669"/>
    <property type="project" value="TreeGrafter"/>
</dbReference>
<dbReference type="Proteomes" id="UP000094285">
    <property type="component" value="Unassembled WGS sequence"/>
</dbReference>
<dbReference type="SUPFAM" id="SSF69000">
    <property type="entry name" value="FAD-dependent thiol oxidase"/>
    <property type="match status" value="1"/>
</dbReference>
<dbReference type="Gene3D" id="1.20.120.310">
    <property type="entry name" value="ERV/ALR sulfhydryl oxidase domain"/>
    <property type="match status" value="1"/>
</dbReference>
<gene>
    <name evidence="9" type="ORF">CANTADRAFT_52688</name>
</gene>
<keyword evidence="3 6" id="KW-0274">FAD</keyword>
<dbReference type="GO" id="GO:0005739">
    <property type="term" value="C:mitochondrion"/>
    <property type="evidence" value="ECO:0007669"/>
    <property type="project" value="TreeGrafter"/>
</dbReference>
<comment type="cofactor">
    <cofactor evidence="1 6">
        <name>FAD</name>
        <dbReference type="ChEBI" id="CHEBI:57692"/>
    </cofactor>
</comment>
<evidence type="ECO:0000256" key="3">
    <source>
        <dbReference type="ARBA" id="ARBA00022827"/>
    </source>
</evidence>